<feature type="region of interest" description="Disordered" evidence="1">
    <location>
        <begin position="47"/>
        <end position="74"/>
    </location>
</feature>
<keyword evidence="2" id="KW-0732">Signal</keyword>
<feature type="compositionally biased region" description="Polar residues" evidence="1">
    <location>
        <begin position="56"/>
        <end position="74"/>
    </location>
</feature>
<keyword evidence="4" id="KW-1185">Reference proteome</keyword>
<evidence type="ECO:0000313" key="3">
    <source>
        <dbReference type="EMBL" id="ANN20340.1"/>
    </source>
</evidence>
<sequence>MPVVRSLGVLSSFAAIAATAPSGRSWLILAVINLVITIVATKAQAVEKNPKLQPAHRSTVSTSRKTGIPTSHAT</sequence>
<dbReference type="EMBL" id="CP016174">
    <property type="protein sequence ID" value="ANN20340.1"/>
    <property type="molecule type" value="Genomic_DNA"/>
</dbReference>
<dbReference type="STRING" id="31958.SD37_35305"/>
<dbReference type="Proteomes" id="UP000093695">
    <property type="component" value="Chromosome"/>
</dbReference>
<proteinExistence type="predicted"/>
<dbReference type="AlphaFoldDB" id="A0A193C7N8"/>
<name>A0A193C7N8_AMYOR</name>
<accession>A0A193C7N8</accession>
<dbReference type="KEGG" id="aori:SD37_35305"/>
<evidence type="ECO:0008006" key="5">
    <source>
        <dbReference type="Google" id="ProtNLM"/>
    </source>
</evidence>
<protein>
    <recommendedName>
        <fullName evidence="5">Secreted protein</fullName>
    </recommendedName>
</protein>
<evidence type="ECO:0000313" key="4">
    <source>
        <dbReference type="Proteomes" id="UP000093695"/>
    </source>
</evidence>
<evidence type="ECO:0000256" key="1">
    <source>
        <dbReference type="SAM" id="MobiDB-lite"/>
    </source>
</evidence>
<feature type="chain" id="PRO_5039383042" description="Secreted protein" evidence="2">
    <location>
        <begin position="18"/>
        <end position="74"/>
    </location>
</feature>
<reference evidence="3 4" key="1">
    <citation type="journal article" date="2015" name="Genome Announc.">
        <title>Draft Genome Sequence of Norvancomycin-Producing Strain Amycolatopsis orientalis CPCC200066.</title>
        <authorList>
            <person name="Lei X."/>
            <person name="Yuan F."/>
            <person name="Shi Y."/>
            <person name="Li X."/>
            <person name="Wang L."/>
            <person name="Hong B."/>
        </authorList>
    </citation>
    <scope>NUCLEOTIDE SEQUENCE [LARGE SCALE GENOMIC DNA]</scope>
    <source>
        <strain evidence="3 4">B-37</strain>
    </source>
</reference>
<organism evidence="3 4">
    <name type="scientific">Amycolatopsis orientalis</name>
    <name type="common">Nocardia orientalis</name>
    <dbReference type="NCBI Taxonomy" id="31958"/>
    <lineage>
        <taxon>Bacteria</taxon>
        <taxon>Bacillati</taxon>
        <taxon>Actinomycetota</taxon>
        <taxon>Actinomycetes</taxon>
        <taxon>Pseudonocardiales</taxon>
        <taxon>Pseudonocardiaceae</taxon>
        <taxon>Amycolatopsis</taxon>
    </lineage>
</organism>
<feature type="signal peptide" evidence="2">
    <location>
        <begin position="1"/>
        <end position="17"/>
    </location>
</feature>
<evidence type="ECO:0000256" key="2">
    <source>
        <dbReference type="SAM" id="SignalP"/>
    </source>
</evidence>
<gene>
    <name evidence="3" type="ORF">SD37_35305</name>
</gene>